<dbReference type="NCBIfam" id="TIGR02226">
    <property type="entry name" value="two_anch"/>
    <property type="match status" value="1"/>
</dbReference>
<evidence type="ECO:0000259" key="2">
    <source>
        <dbReference type="PROSITE" id="PS50234"/>
    </source>
</evidence>
<gene>
    <name evidence="3" type="ORF">Enr8_18040</name>
</gene>
<accession>A0A5C5V7A1</accession>
<dbReference type="Gene3D" id="3.40.50.410">
    <property type="entry name" value="von Willebrand factor, type A domain"/>
    <property type="match status" value="1"/>
</dbReference>
<dbReference type="InterPro" id="IPR029062">
    <property type="entry name" value="Class_I_gatase-like"/>
</dbReference>
<dbReference type="CDD" id="cd00198">
    <property type="entry name" value="vWFA"/>
    <property type="match status" value="1"/>
</dbReference>
<dbReference type="PROSITE" id="PS50234">
    <property type="entry name" value="VWFA"/>
    <property type="match status" value="1"/>
</dbReference>
<dbReference type="Proteomes" id="UP000318878">
    <property type="component" value="Unassembled WGS sequence"/>
</dbReference>
<keyword evidence="1" id="KW-0812">Transmembrane</keyword>
<dbReference type="EMBL" id="SJPF01000002">
    <property type="protein sequence ID" value="TWT34396.1"/>
    <property type="molecule type" value="Genomic_DNA"/>
</dbReference>
<name>A0A5C5V7A1_9BACT</name>
<keyword evidence="1" id="KW-0472">Membrane</keyword>
<dbReference type="InterPro" id="IPR011933">
    <property type="entry name" value="Double_TM_dom"/>
</dbReference>
<dbReference type="Pfam" id="PF13519">
    <property type="entry name" value="VWA_2"/>
    <property type="match status" value="1"/>
</dbReference>
<dbReference type="PANTHER" id="PTHR37464:SF1">
    <property type="entry name" value="BLL2463 PROTEIN"/>
    <property type="match status" value="1"/>
</dbReference>
<dbReference type="SUPFAM" id="SSF52317">
    <property type="entry name" value="Class I glutamine amidotransferase-like"/>
    <property type="match status" value="1"/>
</dbReference>
<dbReference type="AlphaFoldDB" id="A0A5C5V7A1"/>
<keyword evidence="1" id="KW-1133">Transmembrane helix</keyword>
<dbReference type="PANTHER" id="PTHR37464">
    <property type="entry name" value="BLL2463 PROTEIN"/>
    <property type="match status" value="1"/>
</dbReference>
<evidence type="ECO:0000313" key="4">
    <source>
        <dbReference type="Proteomes" id="UP000318878"/>
    </source>
</evidence>
<evidence type="ECO:0000256" key="1">
    <source>
        <dbReference type="SAM" id="Phobius"/>
    </source>
</evidence>
<dbReference type="InterPro" id="IPR002035">
    <property type="entry name" value="VWF_A"/>
</dbReference>
<protein>
    <recommendedName>
        <fullName evidence="2">VWFA domain-containing protein</fullName>
    </recommendedName>
</protein>
<feature type="domain" description="VWFA" evidence="2">
    <location>
        <begin position="93"/>
        <end position="234"/>
    </location>
</feature>
<feature type="transmembrane region" description="Helical" evidence="1">
    <location>
        <begin position="6"/>
        <end position="24"/>
    </location>
</feature>
<dbReference type="SUPFAM" id="SSF53300">
    <property type="entry name" value="vWA-like"/>
    <property type="match status" value="1"/>
</dbReference>
<dbReference type="InterPro" id="IPR036465">
    <property type="entry name" value="vWFA_dom_sf"/>
</dbReference>
<sequence length="699" mass="76825">MSFLTGAFLFGALAIAAPLLFHLIRRTPKARYEFSSLMFLKPSPPKLTRRSRLDQWLLLLLRALAILLLAFAFMRPYLRTEAELSLNDAPQRHIAILIDRSASMRRGDLWDNAVAKVEEALDGLESTDLVSLFAYDEKLEMLITPETAGGVDRAERRELVREQLQSLKPTWGASDLGGALLGVAERLQSADDMQQTHAALQILLVSDLQAGSQLDALQMSEWPESVRVDVRSVAPEEVGNARVRLVAAAESDVDQAPRVRVRNAAGSSVEQFEVVWSDGQTDQSRAVSFYVPPGESLVLEVPVEPGGLAPDRVQLRGDSSGMDFDDTYYQVPAIQEQIKLAYFGDDAASDPEQMLFYLTRAFDETPARKVDIESIAGDEMPNWEFDAKPRFAVIADSLSAAQQTGIDRYLEAGGDALVVLRNDEMVGQLGSWLGGVTSASAQPKASGPQSYALLGTIDFQHPLLAPFAGARYNDFTKIRFWRHRRVDLDKDDGAVVIARFTDNSPALWSIARGEGTLYVISSGWNRDDSQLALSTKFIPLLSRWLELATRDGLAEQSYVVNQPAPLPVASEERIVTTPDGKPIKVAAEETTFTATSVPGIYTLTDGTQAMKFAVNVADAESEVEPLDLGQLEQFRVPLGVAPSQAAQLDQMRQLRDAELESRQKIWKWLVVAVLGLLGLETLLGAFRSRQPVQVAGDLA</sequence>
<dbReference type="OrthoDB" id="228877at2"/>
<reference evidence="3 4" key="1">
    <citation type="submission" date="2019-02" db="EMBL/GenBank/DDBJ databases">
        <title>Deep-cultivation of Planctomycetes and their phenomic and genomic characterization uncovers novel biology.</title>
        <authorList>
            <person name="Wiegand S."/>
            <person name="Jogler M."/>
            <person name="Boedeker C."/>
            <person name="Pinto D."/>
            <person name="Vollmers J."/>
            <person name="Rivas-Marin E."/>
            <person name="Kohn T."/>
            <person name="Peeters S.H."/>
            <person name="Heuer A."/>
            <person name="Rast P."/>
            <person name="Oberbeckmann S."/>
            <person name="Bunk B."/>
            <person name="Jeske O."/>
            <person name="Meyerdierks A."/>
            <person name="Storesund J.E."/>
            <person name="Kallscheuer N."/>
            <person name="Luecker S."/>
            <person name="Lage O.M."/>
            <person name="Pohl T."/>
            <person name="Merkel B.J."/>
            <person name="Hornburger P."/>
            <person name="Mueller R.-W."/>
            <person name="Bruemmer F."/>
            <person name="Labrenz M."/>
            <person name="Spormann A.M."/>
            <person name="Op Den Camp H."/>
            <person name="Overmann J."/>
            <person name="Amann R."/>
            <person name="Jetten M.S.M."/>
            <person name="Mascher T."/>
            <person name="Medema M.H."/>
            <person name="Devos D.P."/>
            <person name="Kaster A.-K."/>
            <person name="Ovreas L."/>
            <person name="Rohde M."/>
            <person name="Galperin M.Y."/>
            <person name="Jogler C."/>
        </authorList>
    </citation>
    <scope>NUCLEOTIDE SEQUENCE [LARGE SCALE GENOMIC DNA]</scope>
    <source>
        <strain evidence="3 4">Enr8</strain>
    </source>
</reference>
<feature type="transmembrane region" description="Helical" evidence="1">
    <location>
        <begin position="56"/>
        <end position="78"/>
    </location>
</feature>
<dbReference type="RefSeq" id="WP_146430617.1">
    <property type="nucleotide sequence ID" value="NZ_SJPF01000002.1"/>
</dbReference>
<organism evidence="3 4">
    <name type="scientific">Blastopirellula retiformator</name>
    <dbReference type="NCBI Taxonomy" id="2527970"/>
    <lineage>
        <taxon>Bacteria</taxon>
        <taxon>Pseudomonadati</taxon>
        <taxon>Planctomycetota</taxon>
        <taxon>Planctomycetia</taxon>
        <taxon>Pirellulales</taxon>
        <taxon>Pirellulaceae</taxon>
        <taxon>Blastopirellula</taxon>
    </lineage>
</organism>
<keyword evidence="4" id="KW-1185">Reference proteome</keyword>
<comment type="caution">
    <text evidence="3">The sequence shown here is derived from an EMBL/GenBank/DDBJ whole genome shotgun (WGS) entry which is preliminary data.</text>
</comment>
<proteinExistence type="predicted"/>
<dbReference type="Pfam" id="PF07584">
    <property type="entry name" value="BatA"/>
    <property type="match status" value="1"/>
</dbReference>
<dbReference type="InterPro" id="IPR024163">
    <property type="entry name" value="Aerotolerance_reg_N"/>
</dbReference>
<evidence type="ECO:0000313" key="3">
    <source>
        <dbReference type="EMBL" id="TWT34396.1"/>
    </source>
</evidence>